<evidence type="ECO:0000256" key="2">
    <source>
        <dbReference type="SAM" id="Coils"/>
    </source>
</evidence>
<accession>A0A1F6CRM8</accession>
<dbReference type="InterPro" id="IPR042185">
    <property type="entry name" value="Serpin_sf_2"/>
</dbReference>
<dbReference type="SUPFAM" id="SSF56574">
    <property type="entry name" value="Serpins"/>
    <property type="match status" value="1"/>
</dbReference>
<dbReference type="EMBL" id="MFKF01000172">
    <property type="protein sequence ID" value="OGG51740.1"/>
    <property type="molecule type" value="Genomic_DNA"/>
</dbReference>
<dbReference type="PANTHER" id="PTHR11461">
    <property type="entry name" value="SERINE PROTEASE INHIBITOR, SERPIN"/>
    <property type="match status" value="1"/>
</dbReference>
<reference evidence="4 5" key="1">
    <citation type="journal article" date="2016" name="Nat. Commun.">
        <title>Thousands of microbial genomes shed light on interconnected biogeochemical processes in an aquifer system.</title>
        <authorList>
            <person name="Anantharaman K."/>
            <person name="Brown C.T."/>
            <person name="Hug L.A."/>
            <person name="Sharon I."/>
            <person name="Castelle C.J."/>
            <person name="Probst A.J."/>
            <person name="Thomas B.C."/>
            <person name="Singh A."/>
            <person name="Wilkins M.J."/>
            <person name="Karaoz U."/>
            <person name="Brodie E.L."/>
            <person name="Williams K.H."/>
            <person name="Hubbard S.S."/>
            <person name="Banfield J.F."/>
        </authorList>
    </citation>
    <scope>NUCLEOTIDE SEQUENCE [LARGE SCALE GENOMIC DNA]</scope>
    <source>
        <strain evidence="5">RIFCSPLOWO2_12_FULL_64_10</strain>
    </source>
</reference>
<keyword evidence="2" id="KW-0175">Coiled coil</keyword>
<dbReference type="GO" id="GO:0005615">
    <property type="term" value="C:extracellular space"/>
    <property type="evidence" value="ECO:0007669"/>
    <property type="project" value="InterPro"/>
</dbReference>
<dbReference type="Pfam" id="PF00079">
    <property type="entry name" value="Serpin"/>
    <property type="match status" value="1"/>
</dbReference>
<feature type="coiled-coil region" evidence="2">
    <location>
        <begin position="273"/>
        <end position="333"/>
    </location>
</feature>
<dbReference type="Proteomes" id="UP000178606">
    <property type="component" value="Unassembled WGS sequence"/>
</dbReference>
<dbReference type="InterPro" id="IPR023795">
    <property type="entry name" value="Serpin_CS"/>
</dbReference>
<proteinExistence type="inferred from homology"/>
<dbReference type="AlphaFoldDB" id="A0A1F6CRM8"/>
<organism evidence="4 5">
    <name type="scientific">Handelsmanbacteria sp. (strain RIFCSPLOWO2_12_FULL_64_10)</name>
    <dbReference type="NCBI Taxonomy" id="1817868"/>
    <lineage>
        <taxon>Bacteria</taxon>
        <taxon>Candidatus Handelsmaniibacteriota</taxon>
    </lineage>
</organism>
<dbReference type="InterPro" id="IPR000215">
    <property type="entry name" value="Serpin_fam"/>
</dbReference>
<dbReference type="PANTHER" id="PTHR11461:SF211">
    <property type="entry name" value="GH10112P-RELATED"/>
    <property type="match status" value="1"/>
</dbReference>
<dbReference type="InterPro" id="IPR036186">
    <property type="entry name" value="Serpin_sf"/>
</dbReference>
<protein>
    <recommendedName>
        <fullName evidence="3">Serpin domain-containing protein</fullName>
    </recommendedName>
</protein>
<comment type="similarity">
    <text evidence="1">Belongs to the serpin family.</text>
</comment>
<evidence type="ECO:0000256" key="1">
    <source>
        <dbReference type="RuleBase" id="RU000411"/>
    </source>
</evidence>
<dbReference type="SMART" id="SM00093">
    <property type="entry name" value="SERPIN"/>
    <property type="match status" value="1"/>
</dbReference>
<feature type="domain" description="Serpin" evidence="3">
    <location>
        <begin position="193"/>
        <end position="656"/>
    </location>
</feature>
<evidence type="ECO:0000313" key="5">
    <source>
        <dbReference type="Proteomes" id="UP000178606"/>
    </source>
</evidence>
<dbReference type="PROSITE" id="PS00284">
    <property type="entry name" value="SERPIN"/>
    <property type="match status" value="1"/>
</dbReference>
<evidence type="ECO:0000313" key="4">
    <source>
        <dbReference type="EMBL" id="OGG51740.1"/>
    </source>
</evidence>
<dbReference type="CDD" id="cd19590">
    <property type="entry name" value="serpin_thermopin-like"/>
    <property type="match status" value="1"/>
</dbReference>
<gene>
    <name evidence="4" type="ORF">A3F84_07600</name>
</gene>
<comment type="caution">
    <text evidence="4">The sequence shown here is derived from an EMBL/GenBank/DDBJ whole genome shotgun (WGS) entry which is preliminary data.</text>
</comment>
<evidence type="ECO:0000259" key="3">
    <source>
        <dbReference type="SMART" id="SM00093"/>
    </source>
</evidence>
<dbReference type="InterPro" id="IPR023796">
    <property type="entry name" value="Serpin_dom"/>
</dbReference>
<dbReference type="InterPro" id="IPR042178">
    <property type="entry name" value="Serpin_sf_1"/>
</dbReference>
<name>A0A1F6CRM8_HANXR</name>
<dbReference type="Gene3D" id="2.30.39.10">
    <property type="entry name" value="Alpha-1-antitrypsin, domain 1"/>
    <property type="match status" value="1"/>
</dbReference>
<sequence length="656" mass="72077">MIEELMAAWEAGTLTEEQRARLNALAREDPGPIAEQLRVEAMLRWHHGLNAAPSHRIVRWMSVAAAAALLVGAFFLFRTPDLSPDWRVTGAAEWRVLDSNRIRLARGELHVAGNGNLVIETPHGEATASGTEFLIAVHHGGDAMFTRVFVLAGIVTLTNAMGSAAGGPSELLLARQDEAPAKEVVRSNSQFGIDLYRHLAAEKPDENLFISPYSIASVLAMASEGARRETARQMGEMLHYPQAARREGDDAQRIPWETARIHTGMAELNRLFNRQETAEEKEMKREIEALREKLNAVNEAIRKAMNDGDWRGAGDLEDEGRAQADRINELQRKIAAYELSAANALWGERTCPFDPAFVKTLADSYDTGAVREADFKGDPNGERLKINAWAAERTHDRIKEILADGMVTSDVRLILVNALYFKGEWVSPFDPAKTKRGPFTLADGTAVDTDLMNAGHLETARYAAFNDDGSAFETPKRIQVGQKEGLYPGDDGFAMVELAYRGDDVAMVVIVPNRADGLAALEKRLSAESLEEWIGTLETRATTVALPKFRSESSLTLNETLKALGMTDAFDPKRADFSGMTTAELLYVGFVVHKTFLDVNEKGSEAAAVTAMGMRAGGVPQTVPFIPVIRADRPFVYLIRDVRSGTVLFVGRMVTP</sequence>
<dbReference type="Gene3D" id="3.30.497.10">
    <property type="entry name" value="Antithrombin, subunit I, domain 2"/>
    <property type="match status" value="2"/>
</dbReference>
<dbReference type="GO" id="GO:0004867">
    <property type="term" value="F:serine-type endopeptidase inhibitor activity"/>
    <property type="evidence" value="ECO:0007669"/>
    <property type="project" value="InterPro"/>
</dbReference>